<reference evidence="1 2" key="1">
    <citation type="journal article" date="2024" name="Elife">
        <title>Polysaccharide breakdown products drive degradation-dispersal cycles of foraging bacteria through changes in metabolism and motility.</title>
        <authorList>
            <person name="Stubbusch A.K."/>
            <person name="Keegstra J.M."/>
            <person name="Schwartzman J."/>
            <person name="Pontrelli S."/>
            <person name="Clerc E.E."/>
            <person name="Stocker R."/>
            <person name="Magnabosco C."/>
            <person name="Schubert O.T."/>
            <person name="Ackermann M."/>
            <person name="D'Souza G.G."/>
        </authorList>
    </citation>
    <scope>NUCLEOTIDE SEQUENCE [LARGE SCALE GENOMIC DNA]</scope>
    <source>
        <strain evidence="1 2">ZF270</strain>
    </source>
</reference>
<accession>A0AAN0LVM5</accession>
<evidence type="ECO:0000313" key="2">
    <source>
        <dbReference type="Proteomes" id="UP001441914"/>
    </source>
</evidence>
<dbReference type="AlphaFoldDB" id="A0AAN0LVM5"/>
<keyword evidence="2" id="KW-1185">Reference proteome</keyword>
<protein>
    <submittedName>
        <fullName evidence="1">Uncharacterized protein</fullName>
    </submittedName>
</protein>
<dbReference type="RefSeq" id="WP_016792820.1">
    <property type="nucleotide sequence ID" value="NZ_CP135177.1"/>
</dbReference>
<gene>
    <name evidence="1" type="ORF">QYQ95_16170</name>
</gene>
<sequence>MHEDLKNVSNHLMVLGIGMLAQAQKNALYVGHDTFIDEGAFAVLQAAQSAELLIKAIIAEQHPLLIFSKVPKSTSVNGELLSMAHIFENGHTLQYIELPEKLWASTGYKIKNQKVYSEFGKIRNTIQHFALPGPEVDLRKETIQFIYQVIDPLLNHFWNDFAVNYIDIEDSMDDTPSILMNYGVDVSFPKENEIL</sequence>
<evidence type="ECO:0000313" key="1">
    <source>
        <dbReference type="EMBL" id="WZS88089.1"/>
    </source>
</evidence>
<name>A0AAN0LVM5_9VIBR</name>
<organism evidence="1 2">
    <name type="scientific">Vibrio cyclitrophicus ZF270</name>
    <dbReference type="NCBI Taxonomy" id="1136176"/>
    <lineage>
        <taxon>Bacteria</taxon>
        <taxon>Pseudomonadati</taxon>
        <taxon>Pseudomonadota</taxon>
        <taxon>Gammaproteobacteria</taxon>
        <taxon>Vibrionales</taxon>
        <taxon>Vibrionaceae</taxon>
        <taxon>Vibrio</taxon>
    </lineage>
</organism>
<proteinExistence type="predicted"/>
<dbReference type="EMBL" id="CP135177">
    <property type="protein sequence ID" value="WZS88089.1"/>
    <property type="molecule type" value="Genomic_DNA"/>
</dbReference>
<dbReference type="Proteomes" id="UP001441914">
    <property type="component" value="Chromosome 2"/>
</dbReference>